<evidence type="ECO:0000256" key="7">
    <source>
        <dbReference type="ARBA" id="ARBA00022833"/>
    </source>
</evidence>
<dbReference type="Pfam" id="PF04389">
    <property type="entry name" value="Peptidase_M28"/>
    <property type="match status" value="1"/>
</dbReference>
<dbReference type="InterPro" id="IPR045175">
    <property type="entry name" value="M28_fam"/>
</dbReference>
<sequence>MKRLSTLESIAKANGGTRASGTPGYKASVDYVTKTLRKAGYKPKVQAFSFPFYRQLAPSTLAQVSPTATTYVENTDYALMTYSASGEVSGTIQAVDLALDDLEGSTSGCEAADFTGFTAGNIALIRRGTCAFGEKVANAQKAGAKAVIVMNTGTPGNTELLQGTLGEPLATVPAIGTTFALGQALATGTPTVSIKTSTQSDIRTTWNVTAMTRKGTSSNVVMAGAHLDGVVEGAGINDNGSGSAALLEIAVKMAKTPVRNKVRFAWWGAEELGLLGSEHYVANLAKKSPASLKKIALYLNFDMIGSPNYGLFVYDGNNSRFTEDDGAATAPKGSAAIERTFHSYFASRGVASEETAFDGRSDYGPFIDQGIPAGGLFTGAEGVKTAAQAKKWGGTAGVAYDKCYHQACDNLGNVSRRAIGLNSDAMAHAILTYALSTKSVNGKSTRKGMEWEPAPGIGTSGSRTSGGYAGHGHHGVER</sequence>
<evidence type="ECO:0000259" key="9">
    <source>
        <dbReference type="Pfam" id="PF02225"/>
    </source>
</evidence>
<feature type="domain" description="PA" evidence="9">
    <location>
        <begin position="100"/>
        <end position="185"/>
    </location>
</feature>
<dbReference type="SUPFAM" id="SSF52025">
    <property type="entry name" value="PA domain"/>
    <property type="match status" value="1"/>
</dbReference>
<dbReference type="Proteomes" id="UP000663791">
    <property type="component" value="Unassembled WGS sequence"/>
</dbReference>
<dbReference type="InterPro" id="IPR007484">
    <property type="entry name" value="Peptidase_M28"/>
</dbReference>
<feature type="region of interest" description="Disordered" evidence="8">
    <location>
        <begin position="442"/>
        <end position="478"/>
    </location>
</feature>
<keyword evidence="6" id="KW-0378">Hydrolase</keyword>
<dbReference type="GO" id="GO:0006508">
    <property type="term" value="P:proteolysis"/>
    <property type="evidence" value="ECO:0007669"/>
    <property type="project" value="UniProtKB-KW"/>
</dbReference>
<comment type="caution">
    <text evidence="11">The sequence shown here is derived from an EMBL/GenBank/DDBJ whole genome shotgun (WGS) entry which is preliminary data.</text>
</comment>
<evidence type="ECO:0000256" key="3">
    <source>
        <dbReference type="ARBA" id="ARBA00022670"/>
    </source>
</evidence>
<dbReference type="PANTHER" id="PTHR12147:SF26">
    <property type="entry name" value="PEPTIDASE M28 DOMAIN-CONTAINING PROTEIN"/>
    <property type="match status" value="1"/>
</dbReference>
<evidence type="ECO:0000256" key="6">
    <source>
        <dbReference type="ARBA" id="ARBA00022801"/>
    </source>
</evidence>
<keyword evidence="12" id="KW-1185">Reference proteome</keyword>
<dbReference type="Gene3D" id="3.40.630.10">
    <property type="entry name" value="Zn peptidases"/>
    <property type="match status" value="1"/>
</dbReference>
<evidence type="ECO:0000259" key="10">
    <source>
        <dbReference type="Pfam" id="PF04389"/>
    </source>
</evidence>
<evidence type="ECO:0000256" key="2">
    <source>
        <dbReference type="ARBA" id="ARBA00022438"/>
    </source>
</evidence>
<evidence type="ECO:0000313" key="11">
    <source>
        <dbReference type="EMBL" id="MBM9461708.1"/>
    </source>
</evidence>
<feature type="domain" description="Peptidase M28" evidence="10">
    <location>
        <begin position="207"/>
        <end position="429"/>
    </location>
</feature>
<keyword evidence="2" id="KW-0031">Aminopeptidase</keyword>
<dbReference type="SUPFAM" id="SSF53187">
    <property type="entry name" value="Zn-dependent exopeptidases"/>
    <property type="match status" value="1"/>
</dbReference>
<dbReference type="Pfam" id="PF02225">
    <property type="entry name" value="PA"/>
    <property type="match status" value="1"/>
</dbReference>
<protein>
    <submittedName>
        <fullName evidence="11">M28 family peptidase</fullName>
    </submittedName>
</protein>
<keyword evidence="4" id="KW-0479">Metal-binding</keyword>
<evidence type="ECO:0000256" key="5">
    <source>
        <dbReference type="ARBA" id="ARBA00022729"/>
    </source>
</evidence>
<gene>
    <name evidence="11" type="ORF">JK386_17560</name>
</gene>
<dbReference type="InterPro" id="IPR046450">
    <property type="entry name" value="PA_dom_sf"/>
</dbReference>
<evidence type="ECO:0000256" key="4">
    <source>
        <dbReference type="ARBA" id="ARBA00022723"/>
    </source>
</evidence>
<dbReference type="AlphaFoldDB" id="A0A938YBQ5"/>
<reference evidence="11" key="1">
    <citation type="submission" date="2021-01" db="EMBL/GenBank/DDBJ databases">
        <title>Novel species in genus Nocardioides.</title>
        <authorList>
            <person name="Zhang G."/>
        </authorList>
    </citation>
    <scope>NUCLEOTIDE SEQUENCE</scope>
    <source>
        <strain evidence="11">Zg-536</strain>
    </source>
</reference>
<keyword evidence="3" id="KW-0645">Protease</keyword>
<dbReference type="InterPro" id="IPR003137">
    <property type="entry name" value="PA_domain"/>
</dbReference>
<evidence type="ECO:0000256" key="8">
    <source>
        <dbReference type="SAM" id="MobiDB-lite"/>
    </source>
</evidence>
<organism evidence="11 12">
    <name type="scientific">Nocardioides faecalis</name>
    <dbReference type="NCBI Taxonomy" id="2803858"/>
    <lineage>
        <taxon>Bacteria</taxon>
        <taxon>Bacillati</taxon>
        <taxon>Actinomycetota</taxon>
        <taxon>Actinomycetes</taxon>
        <taxon>Propionibacteriales</taxon>
        <taxon>Nocardioidaceae</taxon>
        <taxon>Nocardioides</taxon>
    </lineage>
</organism>
<dbReference type="InterPro" id="IPR041756">
    <property type="entry name" value="M28_SGAP-like"/>
</dbReference>
<dbReference type="GO" id="GO:0004177">
    <property type="term" value="F:aminopeptidase activity"/>
    <property type="evidence" value="ECO:0007669"/>
    <property type="project" value="UniProtKB-KW"/>
</dbReference>
<dbReference type="Gene3D" id="3.50.30.30">
    <property type="match status" value="1"/>
</dbReference>
<dbReference type="GO" id="GO:0046872">
    <property type="term" value="F:metal ion binding"/>
    <property type="evidence" value="ECO:0007669"/>
    <property type="project" value="UniProtKB-KW"/>
</dbReference>
<dbReference type="EMBL" id="JAERTX010000023">
    <property type="protein sequence ID" value="MBM9461708.1"/>
    <property type="molecule type" value="Genomic_DNA"/>
</dbReference>
<dbReference type="CDD" id="cd03876">
    <property type="entry name" value="M28_SGAP_like"/>
    <property type="match status" value="1"/>
</dbReference>
<dbReference type="GO" id="GO:0008235">
    <property type="term" value="F:metalloexopeptidase activity"/>
    <property type="evidence" value="ECO:0007669"/>
    <property type="project" value="InterPro"/>
</dbReference>
<evidence type="ECO:0000256" key="1">
    <source>
        <dbReference type="ARBA" id="ARBA00005957"/>
    </source>
</evidence>
<accession>A0A938YBQ5</accession>
<keyword evidence="5" id="KW-0732">Signal</keyword>
<dbReference type="PANTHER" id="PTHR12147">
    <property type="entry name" value="METALLOPEPTIDASE M28 FAMILY MEMBER"/>
    <property type="match status" value="1"/>
</dbReference>
<keyword evidence="7" id="KW-0862">Zinc</keyword>
<name>A0A938YBQ5_9ACTN</name>
<comment type="similarity">
    <text evidence="1">Belongs to the peptidase M28 family. M28A subfamily.</text>
</comment>
<evidence type="ECO:0000313" key="12">
    <source>
        <dbReference type="Proteomes" id="UP000663791"/>
    </source>
</evidence>
<feature type="compositionally biased region" description="Low complexity" evidence="8">
    <location>
        <begin position="456"/>
        <end position="466"/>
    </location>
</feature>
<proteinExistence type="inferred from homology"/>